<evidence type="ECO:0000313" key="2">
    <source>
        <dbReference type="EMBL" id="KAJ4443402.1"/>
    </source>
</evidence>
<keyword evidence="3" id="KW-1185">Reference proteome</keyword>
<dbReference type="Gene3D" id="2.10.90.10">
    <property type="entry name" value="Cystine-knot cytokines"/>
    <property type="match status" value="1"/>
</dbReference>
<evidence type="ECO:0000256" key="1">
    <source>
        <dbReference type="SAM" id="Phobius"/>
    </source>
</evidence>
<protein>
    <submittedName>
        <fullName evidence="2">Uncharacterized protein</fullName>
    </submittedName>
</protein>
<feature type="transmembrane region" description="Helical" evidence="1">
    <location>
        <begin position="20"/>
        <end position="40"/>
    </location>
</feature>
<organism evidence="2 3">
    <name type="scientific">Periplaneta americana</name>
    <name type="common">American cockroach</name>
    <name type="synonym">Blatta americana</name>
    <dbReference type="NCBI Taxonomy" id="6978"/>
    <lineage>
        <taxon>Eukaryota</taxon>
        <taxon>Metazoa</taxon>
        <taxon>Ecdysozoa</taxon>
        <taxon>Arthropoda</taxon>
        <taxon>Hexapoda</taxon>
        <taxon>Insecta</taxon>
        <taxon>Pterygota</taxon>
        <taxon>Neoptera</taxon>
        <taxon>Polyneoptera</taxon>
        <taxon>Dictyoptera</taxon>
        <taxon>Blattodea</taxon>
        <taxon>Blattoidea</taxon>
        <taxon>Blattidae</taxon>
        <taxon>Blattinae</taxon>
        <taxon>Periplaneta</taxon>
    </lineage>
</organism>
<accession>A0ABQ8TC73</accession>
<reference evidence="2 3" key="1">
    <citation type="journal article" date="2022" name="Allergy">
        <title>Genome assembly and annotation of Periplaneta americana reveal a comprehensive cockroach allergen profile.</title>
        <authorList>
            <person name="Wang L."/>
            <person name="Xiong Q."/>
            <person name="Saelim N."/>
            <person name="Wang L."/>
            <person name="Nong W."/>
            <person name="Wan A.T."/>
            <person name="Shi M."/>
            <person name="Liu X."/>
            <person name="Cao Q."/>
            <person name="Hui J.H.L."/>
            <person name="Sookrung N."/>
            <person name="Leung T.F."/>
            <person name="Tungtrongchitr A."/>
            <person name="Tsui S.K.W."/>
        </authorList>
    </citation>
    <scope>NUCLEOTIDE SEQUENCE [LARGE SCALE GENOMIC DNA]</scope>
    <source>
        <strain evidence="2">PWHHKU_190912</strain>
    </source>
</reference>
<keyword evidence="1" id="KW-1133">Transmembrane helix</keyword>
<dbReference type="InterPro" id="IPR029034">
    <property type="entry name" value="Cystine-knot_cytokine"/>
</dbReference>
<evidence type="ECO:0000313" key="3">
    <source>
        <dbReference type="Proteomes" id="UP001148838"/>
    </source>
</evidence>
<keyword evidence="1" id="KW-0812">Transmembrane</keyword>
<name>A0ABQ8TC73_PERAM</name>
<dbReference type="EMBL" id="JAJSOF020000013">
    <property type="protein sequence ID" value="KAJ4443402.1"/>
    <property type="molecule type" value="Genomic_DNA"/>
</dbReference>
<keyword evidence="1" id="KW-0472">Membrane</keyword>
<dbReference type="Proteomes" id="UP001148838">
    <property type="component" value="Unassembled WGS sequence"/>
</dbReference>
<feature type="transmembrane region" description="Helical" evidence="1">
    <location>
        <begin position="115"/>
        <end position="132"/>
    </location>
</feature>
<sequence>MRRFRKTKALPIRSCARARFRFPLGLIIWLGFSEIFPTRFNSANHNALKFEWSSSTVHGCKFHLEVGAEKSRNSSSLKDALVTTKKSTVRVNGFDSRSGRVPWVKFFRDFPLTPSQYFSIAAIFYYFINLLFPEYEFYQQSKNINSSCRKMMPGLIAVYLLFGAVLLAGTTQESSSWHKLFSRLRKRDYIHLDDASRLRRTGTSFIPNINEIDPNATFIEDVEGYPHELLLEILKKEGAIHNDIFGVESEFETKRVFPKAALSKDGQWKYVVNTKEDYIQGVDVEICGFFDSRLDDKSFSTE</sequence>
<comment type="caution">
    <text evidence="2">The sequence shown here is derived from an EMBL/GenBank/DDBJ whole genome shotgun (WGS) entry which is preliminary data.</text>
</comment>
<feature type="transmembrane region" description="Helical" evidence="1">
    <location>
        <begin position="152"/>
        <end position="170"/>
    </location>
</feature>
<gene>
    <name evidence="2" type="ORF">ANN_05070</name>
</gene>
<proteinExistence type="predicted"/>